<accession>A0A9N8VZW3</accession>
<evidence type="ECO:0000256" key="4">
    <source>
        <dbReference type="SAM" id="MobiDB-lite"/>
    </source>
</evidence>
<dbReference type="PANTHER" id="PTHR18947:SF28">
    <property type="entry name" value="GIRDIN, ISOFORM A"/>
    <property type="match status" value="1"/>
</dbReference>
<evidence type="ECO:0000313" key="7">
    <source>
        <dbReference type="Proteomes" id="UP000789508"/>
    </source>
</evidence>
<feature type="domain" description="HOOK N-terminal" evidence="5">
    <location>
        <begin position="10"/>
        <end position="150"/>
    </location>
</feature>
<feature type="compositionally biased region" description="Basic and acidic residues" evidence="4">
    <location>
        <begin position="253"/>
        <end position="262"/>
    </location>
</feature>
<dbReference type="GO" id="GO:0008017">
    <property type="term" value="F:microtubule binding"/>
    <property type="evidence" value="ECO:0007669"/>
    <property type="project" value="TreeGrafter"/>
</dbReference>
<evidence type="ECO:0000256" key="1">
    <source>
        <dbReference type="ARBA" id="ARBA00004496"/>
    </source>
</evidence>
<dbReference type="SUPFAM" id="SSF116907">
    <property type="entry name" value="Hook domain"/>
    <property type="match status" value="1"/>
</dbReference>
<dbReference type="CDD" id="cd22211">
    <property type="entry name" value="HkD_SF"/>
    <property type="match status" value="1"/>
</dbReference>
<sequence length="273" mass="31740">MAKIQEEELAVAFIEWVNTFDNISRTVTNYTDLVDGRVLIEIACDVDSRWFRSLRGDILEDIDNWVIRSNKLKRLYTLIQRYYKEVIGYDTKNLDDPNLHAIANESDIKELIKLCVIVLALTVQSLKDVIYIKRIQSLSDNSQKGLMGAIERVMKKLEHGIQESQQPFNVKEELPQINVELAQAISEKEILKKTHQALMEEHQQLRHQYDDLKVKNKVLYAKNENLQAENDELQDENDELQDENEDLQDENDDLKQKLDDLKASSQHKTQSGS</sequence>
<dbReference type="GO" id="GO:0051959">
    <property type="term" value="F:dynein light intermediate chain binding"/>
    <property type="evidence" value="ECO:0007669"/>
    <property type="project" value="TreeGrafter"/>
</dbReference>
<dbReference type="Proteomes" id="UP000789508">
    <property type="component" value="Unassembled WGS sequence"/>
</dbReference>
<comment type="subcellular location">
    <subcellularLocation>
        <location evidence="1">Cytoplasm</location>
    </subcellularLocation>
</comment>
<dbReference type="PANTHER" id="PTHR18947">
    <property type="entry name" value="HOOK PROTEINS"/>
    <property type="match status" value="1"/>
</dbReference>
<feature type="region of interest" description="Disordered" evidence="4">
    <location>
        <begin position="227"/>
        <end position="273"/>
    </location>
</feature>
<evidence type="ECO:0000259" key="5">
    <source>
        <dbReference type="Pfam" id="PF19047"/>
    </source>
</evidence>
<keyword evidence="2" id="KW-0963">Cytoplasm</keyword>
<dbReference type="InterPro" id="IPR043936">
    <property type="entry name" value="HOOK_N"/>
</dbReference>
<dbReference type="Pfam" id="PF19047">
    <property type="entry name" value="HOOK_N"/>
    <property type="match status" value="1"/>
</dbReference>
<dbReference type="GO" id="GO:0030705">
    <property type="term" value="P:cytoskeleton-dependent intracellular transport"/>
    <property type="evidence" value="ECO:0007669"/>
    <property type="project" value="InterPro"/>
</dbReference>
<keyword evidence="7" id="KW-1185">Reference proteome</keyword>
<organism evidence="6 7">
    <name type="scientific">Ambispora leptoticha</name>
    <dbReference type="NCBI Taxonomy" id="144679"/>
    <lineage>
        <taxon>Eukaryota</taxon>
        <taxon>Fungi</taxon>
        <taxon>Fungi incertae sedis</taxon>
        <taxon>Mucoromycota</taxon>
        <taxon>Glomeromycotina</taxon>
        <taxon>Glomeromycetes</taxon>
        <taxon>Archaeosporales</taxon>
        <taxon>Ambisporaceae</taxon>
        <taxon>Ambispora</taxon>
    </lineage>
</organism>
<dbReference type="InterPro" id="IPR036872">
    <property type="entry name" value="CH_dom_sf"/>
</dbReference>
<dbReference type="EMBL" id="CAJVPS010000224">
    <property type="protein sequence ID" value="CAG8466956.1"/>
    <property type="molecule type" value="Genomic_DNA"/>
</dbReference>
<reference evidence="6" key="1">
    <citation type="submission" date="2021-06" db="EMBL/GenBank/DDBJ databases">
        <authorList>
            <person name="Kallberg Y."/>
            <person name="Tangrot J."/>
            <person name="Rosling A."/>
        </authorList>
    </citation>
    <scope>NUCLEOTIDE SEQUENCE</scope>
    <source>
        <strain evidence="6">FL130A</strain>
    </source>
</reference>
<dbReference type="OrthoDB" id="49395at2759"/>
<dbReference type="AlphaFoldDB" id="A0A9N8VZW3"/>
<comment type="caution">
    <text evidence="6">The sequence shown here is derived from an EMBL/GenBank/DDBJ whole genome shotgun (WGS) entry which is preliminary data.</text>
</comment>
<feature type="compositionally biased region" description="Acidic residues" evidence="4">
    <location>
        <begin position="229"/>
        <end position="252"/>
    </location>
</feature>
<gene>
    <name evidence="6" type="ORF">ALEPTO_LOCUS1824</name>
</gene>
<protein>
    <submittedName>
        <fullName evidence="6">14313_t:CDS:1</fullName>
    </submittedName>
</protein>
<keyword evidence="3" id="KW-0175">Coiled coil</keyword>
<evidence type="ECO:0000313" key="6">
    <source>
        <dbReference type="EMBL" id="CAG8466956.1"/>
    </source>
</evidence>
<proteinExistence type="predicted"/>
<dbReference type="GO" id="GO:0005737">
    <property type="term" value="C:cytoplasm"/>
    <property type="evidence" value="ECO:0007669"/>
    <property type="project" value="UniProtKB-SubCell"/>
</dbReference>
<dbReference type="GO" id="GO:0031122">
    <property type="term" value="P:cytoplasmic microtubule organization"/>
    <property type="evidence" value="ECO:0007669"/>
    <property type="project" value="TreeGrafter"/>
</dbReference>
<dbReference type="Gene3D" id="1.20.5.1000">
    <property type="entry name" value="arf6 gtpase in complex with a specific effector, jip4"/>
    <property type="match status" value="1"/>
</dbReference>
<evidence type="ECO:0000256" key="3">
    <source>
        <dbReference type="ARBA" id="ARBA00023054"/>
    </source>
</evidence>
<name>A0A9N8VZW3_9GLOM</name>
<evidence type="ECO:0000256" key="2">
    <source>
        <dbReference type="ARBA" id="ARBA00022490"/>
    </source>
</evidence>
<dbReference type="GO" id="GO:0005815">
    <property type="term" value="C:microtubule organizing center"/>
    <property type="evidence" value="ECO:0007669"/>
    <property type="project" value="TreeGrafter"/>
</dbReference>
<feature type="compositionally biased region" description="Polar residues" evidence="4">
    <location>
        <begin position="263"/>
        <end position="273"/>
    </location>
</feature>
<dbReference type="Gene3D" id="1.10.418.10">
    <property type="entry name" value="Calponin-like domain"/>
    <property type="match status" value="1"/>
</dbReference>